<dbReference type="RefSeq" id="WP_119987127.1">
    <property type="nucleotide sequence ID" value="NZ_CP032489.1"/>
</dbReference>
<keyword evidence="6" id="KW-0342">GTP-binding</keyword>
<name>A0A386HPW2_9BACT</name>
<keyword evidence="3" id="KW-0479">Metal-binding</keyword>
<sequence>MIGVVLCGGQSLRMGSDKGLLKNEEGVFWSALAYQKLAILVSPIVVSVNQRQGNYKSLFSNNQLIIDNASLGINGPLLGLISVHFQFPDEDLMILACDMIDMKTEVLSFLHGQYKIKGCEAMVFSNHDLLEPLCGIYSSLGLKKIYSLFQNKGLTKHSMQFVLKELSTIQLKLPNHWENCFHNYNYSAKIEMH</sequence>
<proteinExistence type="predicted"/>
<dbReference type="Pfam" id="PF12804">
    <property type="entry name" value="NTP_transf_3"/>
    <property type="match status" value="1"/>
</dbReference>
<reference evidence="9 10" key="1">
    <citation type="submission" date="2018-09" db="EMBL/GenBank/DDBJ databases">
        <title>Arachidicoccus sp. nov., a bacterium isolated from soil.</title>
        <authorList>
            <person name="Weon H.-Y."/>
            <person name="Kwon S.-W."/>
            <person name="Lee S.A."/>
        </authorList>
    </citation>
    <scope>NUCLEOTIDE SEQUENCE [LARGE SCALE GENOMIC DNA]</scope>
    <source>
        <strain evidence="9 10">KIS59-12</strain>
    </source>
</reference>
<dbReference type="InterPro" id="IPR013482">
    <property type="entry name" value="Molybde_CF_guanTrfase"/>
</dbReference>
<evidence type="ECO:0000256" key="2">
    <source>
        <dbReference type="ARBA" id="ARBA00022679"/>
    </source>
</evidence>
<keyword evidence="1" id="KW-0963">Cytoplasm</keyword>
<organism evidence="9 10">
    <name type="scientific">Arachidicoccus soli</name>
    <dbReference type="NCBI Taxonomy" id="2341117"/>
    <lineage>
        <taxon>Bacteria</taxon>
        <taxon>Pseudomonadati</taxon>
        <taxon>Bacteroidota</taxon>
        <taxon>Chitinophagia</taxon>
        <taxon>Chitinophagales</taxon>
        <taxon>Chitinophagaceae</taxon>
        <taxon>Arachidicoccus</taxon>
    </lineage>
</organism>
<dbReference type="GO" id="GO:0006777">
    <property type="term" value="P:Mo-molybdopterin cofactor biosynthetic process"/>
    <property type="evidence" value="ECO:0007669"/>
    <property type="project" value="UniProtKB-KW"/>
</dbReference>
<dbReference type="SUPFAM" id="SSF53448">
    <property type="entry name" value="Nucleotide-diphospho-sugar transferases"/>
    <property type="match status" value="1"/>
</dbReference>
<dbReference type="GO" id="GO:0046872">
    <property type="term" value="F:metal ion binding"/>
    <property type="evidence" value="ECO:0007669"/>
    <property type="project" value="UniProtKB-KW"/>
</dbReference>
<keyword evidence="10" id="KW-1185">Reference proteome</keyword>
<evidence type="ECO:0000259" key="8">
    <source>
        <dbReference type="Pfam" id="PF12804"/>
    </source>
</evidence>
<dbReference type="GO" id="GO:0016779">
    <property type="term" value="F:nucleotidyltransferase activity"/>
    <property type="evidence" value="ECO:0007669"/>
    <property type="project" value="UniProtKB-KW"/>
</dbReference>
<dbReference type="Proteomes" id="UP000266118">
    <property type="component" value="Chromosome"/>
</dbReference>
<keyword evidence="7" id="KW-0501">Molybdenum cofactor biosynthesis</keyword>
<keyword evidence="2 9" id="KW-0808">Transferase</keyword>
<gene>
    <name evidence="9" type="ORF">D6B99_08785</name>
</gene>
<dbReference type="AlphaFoldDB" id="A0A386HPW2"/>
<dbReference type="InterPro" id="IPR025877">
    <property type="entry name" value="MobA-like_NTP_Trfase"/>
</dbReference>
<evidence type="ECO:0000256" key="5">
    <source>
        <dbReference type="ARBA" id="ARBA00022842"/>
    </source>
</evidence>
<evidence type="ECO:0000313" key="9">
    <source>
        <dbReference type="EMBL" id="AYD47689.1"/>
    </source>
</evidence>
<dbReference type="KEGG" id="ark:D6B99_08785"/>
<keyword evidence="9" id="KW-0548">Nucleotidyltransferase</keyword>
<evidence type="ECO:0000256" key="1">
    <source>
        <dbReference type="ARBA" id="ARBA00022490"/>
    </source>
</evidence>
<keyword evidence="5" id="KW-0460">Magnesium</keyword>
<evidence type="ECO:0000256" key="6">
    <source>
        <dbReference type="ARBA" id="ARBA00023134"/>
    </source>
</evidence>
<accession>A0A386HPW2</accession>
<evidence type="ECO:0000256" key="7">
    <source>
        <dbReference type="ARBA" id="ARBA00023150"/>
    </source>
</evidence>
<dbReference type="GO" id="GO:0005525">
    <property type="term" value="F:GTP binding"/>
    <property type="evidence" value="ECO:0007669"/>
    <property type="project" value="UniProtKB-KW"/>
</dbReference>
<dbReference type="InterPro" id="IPR029044">
    <property type="entry name" value="Nucleotide-diphossugar_trans"/>
</dbReference>
<evidence type="ECO:0000256" key="4">
    <source>
        <dbReference type="ARBA" id="ARBA00022741"/>
    </source>
</evidence>
<evidence type="ECO:0000313" key="10">
    <source>
        <dbReference type="Proteomes" id="UP000266118"/>
    </source>
</evidence>
<protein>
    <submittedName>
        <fullName evidence="9">Molybdenum cofactor guanylyltransferase</fullName>
    </submittedName>
</protein>
<dbReference type="OrthoDB" id="9788394at2"/>
<feature type="domain" description="MobA-like NTP transferase" evidence="8">
    <location>
        <begin position="3"/>
        <end position="155"/>
    </location>
</feature>
<dbReference type="CDD" id="cd02503">
    <property type="entry name" value="MobA"/>
    <property type="match status" value="1"/>
</dbReference>
<keyword evidence="4" id="KW-0547">Nucleotide-binding</keyword>
<dbReference type="PANTHER" id="PTHR19136">
    <property type="entry name" value="MOLYBDENUM COFACTOR GUANYLYLTRANSFERASE"/>
    <property type="match status" value="1"/>
</dbReference>
<evidence type="ECO:0000256" key="3">
    <source>
        <dbReference type="ARBA" id="ARBA00022723"/>
    </source>
</evidence>
<dbReference type="EMBL" id="CP032489">
    <property type="protein sequence ID" value="AYD47689.1"/>
    <property type="molecule type" value="Genomic_DNA"/>
</dbReference>
<dbReference type="PANTHER" id="PTHR19136:SF81">
    <property type="entry name" value="MOLYBDENUM COFACTOR GUANYLYLTRANSFERASE"/>
    <property type="match status" value="1"/>
</dbReference>
<dbReference type="Gene3D" id="3.90.550.10">
    <property type="entry name" value="Spore Coat Polysaccharide Biosynthesis Protein SpsA, Chain A"/>
    <property type="match status" value="1"/>
</dbReference>